<evidence type="ECO:0000256" key="2">
    <source>
        <dbReference type="ARBA" id="ARBA00022723"/>
    </source>
</evidence>
<dbReference type="InterPro" id="IPR013083">
    <property type="entry name" value="Znf_RING/FYVE/PHD"/>
</dbReference>
<feature type="region of interest" description="Disordered" evidence="10">
    <location>
        <begin position="305"/>
        <end position="335"/>
    </location>
</feature>
<dbReference type="Pfam" id="PF13832">
    <property type="entry name" value="zf-HC5HC2H_2"/>
    <property type="match status" value="1"/>
</dbReference>
<dbReference type="PANTHER" id="PTHR13793">
    <property type="entry name" value="PHD FINGER PROTEINS"/>
    <property type="match status" value="1"/>
</dbReference>
<dbReference type="Gene3D" id="1.20.920.10">
    <property type="entry name" value="Bromodomain-like"/>
    <property type="match status" value="1"/>
</dbReference>
<dbReference type="GO" id="GO:0005634">
    <property type="term" value="C:nucleus"/>
    <property type="evidence" value="ECO:0007669"/>
    <property type="project" value="UniProtKB-SubCell"/>
</dbReference>
<dbReference type="PANTHER" id="PTHR13793:SF107">
    <property type="entry name" value="BROMODOMAIN-CONTAINING PROTEIN HOMOLOG"/>
    <property type="match status" value="1"/>
</dbReference>
<keyword evidence="5" id="KW-0862">Zinc</keyword>
<feature type="compositionally biased region" description="Basic and acidic residues" evidence="10">
    <location>
        <begin position="818"/>
        <end position="829"/>
    </location>
</feature>
<name>A0A5C5G2R8_9BASI</name>
<dbReference type="CDD" id="cd15492">
    <property type="entry name" value="PHD_BRPF_JADE_like"/>
    <property type="match status" value="1"/>
</dbReference>
<dbReference type="InterPro" id="IPR050701">
    <property type="entry name" value="Histone_Mod_Regulator"/>
</dbReference>
<feature type="region of interest" description="Disordered" evidence="10">
    <location>
        <begin position="1059"/>
        <end position="1090"/>
    </location>
</feature>
<dbReference type="InterPro" id="IPR019786">
    <property type="entry name" value="Zinc_finger_PHD-type_CS"/>
</dbReference>
<organism evidence="15 16">
    <name type="scientific">Rhodotorula diobovata</name>
    <dbReference type="NCBI Taxonomy" id="5288"/>
    <lineage>
        <taxon>Eukaryota</taxon>
        <taxon>Fungi</taxon>
        <taxon>Dikarya</taxon>
        <taxon>Basidiomycota</taxon>
        <taxon>Pucciniomycotina</taxon>
        <taxon>Microbotryomycetes</taxon>
        <taxon>Sporidiobolales</taxon>
        <taxon>Sporidiobolaceae</taxon>
        <taxon>Rhodotorula</taxon>
    </lineage>
</organism>
<dbReference type="CDD" id="cd15670">
    <property type="entry name" value="ePHD_BRPF"/>
    <property type="match status" value="1"/>
</dbReference>
<dbReference type="InterPro" id="IPR034732">
    <property type="entry name" value="EPHD"/>
</dbReference>
<feature type="domain" description="PWWP" evidence="13">
    <location>
        <begin position="1043"/>
        <end position="1113"/>
    </location>
</feature>
<keyword evidence="6 8" id="KW-0103">Bromodomain</keyword>
<keyword evidence="4 9" id="KW-0863">Zinc-finger</keyword>
<dbReference type="GO" id="GO:0006357">
    <property type="term" value="P:regulation of transcription by RNA polymerase II"/>
    <property type="evidence" value="ECO:0007669"/>
    <property type="project" value="TreeGrafter"/>
</dbReference>
<dbReference type="SMART" id="SM00293">
    <property type="entry name" value="PWWP"/>
    <property type="match status" value="1"/>
</dbReference>
<evidence type="ECO:0000256" key="7">
    <source>
        <dbReference type="ARBA" id="ARBA00023242"/>
    </source>
</evidence>
<dbReference type="SMART" id="SM00297">
    <property type="entry name" value="BROMO"/>
    <property type="match status" value="1"/>
</dbReference>
<feature type="compositionally biased region" description="Basic residues" evidence="10">
    <location>
        <begin position="1177"/>
        <end position="1199"/>
    </location>
</feature>
<dbReference type="FunFam" id="3.30.40.10:FF:000007">
    <property type="entry name" value="Bromodomain containing 1, isoform CRA_b"/>
    <property type="match status" value="1"/>
</dbReference>
<dbReference type="InterPro" id="IPR000313">
    <property type="entry name" value="PWWP_dom"/>
</dbReference>
<dbReference type="InterPro" id="IPR011011">
    <property type="entry name" value="Znf_FYVE_PHD"/>
</dbReference>
<feature type="region of interest" description="Disordered" evidence="10">
    <location>
        <begin position="659"/>
        <end position="1019"/>
    </location>
</feature>
<evidence type="ECO:0000256" key="10">
    <source>
        <dbReference type="SAM" id="MobiDB-lite"/>
    </source>
</evidence>
<dbReference type="AlphaFoldDB" id="A0A5C5G2R8"/>
<gene>
    <name evidence="15" type="ORF">DMC30DRAFT_444324</name>
</gene>
<dbReference type="Pfam" id="PF10513">
    <property type="entry name" value="EPL1"/>
    <property type="match status" value="1"/>
</dbReference>
<dbReference type="InterPro" id="IPR036427">
    <property type="entry name" value="Bromodomain-like_sf"/>
</dbReference>
<protein>
    <recommendedName>
        <fullName evidence="17">Bromodomain and PHD finger-containing protein 3</fullName>
    </recommendedName>
</protein>
<dbReference type="Proteomes" id="UP000311382">
    <property type="component" value="Unassembled WGS sequence"/>
</dbReference>
<feature type="domain" description="Bromo" evidence="11">
    <location>
        <begin position="535"/>
        <end position="605"/>
    </location>
</feature>
<dbReference type="PROSITE" id="PS50016">
    <property type="entry name" value="ZF_PHD_2"/>
    <property type="match status" value="1"/>
</dbReference>
<dbReference type="SUPFAM" id="SSF47370">
    <property type="entry name" value="Bromodomain"/>
    <property type="match status" value="1"/>
</dbReference>
<evidence type="ECO:0000259" key="13">
    <source>
        <dbReference type="PROSITE" id="PS50812"/>
    </source>
</evidence>
<dbReference type="SUPFAM" id="SSF63748">
    <property type="entry name" value="Tudor/PWWP/MBT"/>
    <property type="match status" value="1"/>
</dbReference>
<evidence type="ECO:0000313" key="16">
    <source>
        <dbReference type="Proteomes" id="UP000311382"/>
    </source>
</evidence>
<evidence type="ECO:0000256" key="8">
    <source>
        <dbReference type="PROSITE-ProRule" id="PRU00035"/>
    </source>
</evidence>
<feature type="compositionally biased region" description="Acidic residues" evidence="10">
    <location>
        <begin position="708"/>
        <end position="717"/>
    </location>
</feature>
<feature type="domain" description="PHD-type" evidence="14">
    <location>
        <begin position="186"/>
        <end position="299"/>
    </location>
</feature>
<evidence type="ECO:0000256" key="3">
    <source>
        <dbReference type="ARBA" id="ARBA00022737"/>
    </source>
</evidence>
<dbReference type="InterPro" id="IPR001487">
    <property type="entry name" value="Bromodomain"/>
</dbReference>
<feature type="region of interest" description="Disordered" evidence="10">
    <location>
        <begin position="623"/>
        <end position="646"/>
    </location>
</feature>
<dbReference type="STRING" id="5288.A0A5C5G2R8"/>
<feature type="compositionally biased region" description="Low complexity" evidence="10">
    <location>
        <begin position="316"/>
        <end position="327"/>
    </location>
</feature>
<evidence type="ECO:0000256" key="6">
    <source>
        <dbReference type="ARBA" id="ARBA00023117"/>
    </source>
</evidence>
<dbReference type="OrthoDB" id="20839at2759"/>
<feature type="compositionally biased region" description="Basic and acidic residues" evidence="10">
    <location>
        <begin position="675"/>
        <end position="689"/>
    </location>
</feature>
<feature type="domain" description="PHD-type" evidence="12">
    <location>
        <begin position="132"/>
        <end position="182"/>
    </location>
</feature>
<evidence type="ECO:0000259" key="12">
    <source>
        <dbReference type="PROSITE" id="PS50016"/>
    </source>
</evidence>
<keyword evidence="2" id="KW-0479">Metal-binding</keyword>
<evidence type="ECO:0000256" key="1">
    <source>
        <dbReference type="ARBA" id="ARBA00004123"/>
    </source>
</evidence>
<dbReference type="PROSITE" id="PS01359">
    <property type="entry name" value="ZF_PHD_1"/>
    <property type="match status" value="1"/>
</dbReference>
<dbReference type="EMBL" id="SOZI01000011">
    <property type="protein sequence ID" value="TNY23428.1"/>
    <property type="molecule type" value="Genomic_DNA"/>
</dbReference>
<keyword evidence="7" id="KW-0539">Nucleus</keyword>
<feature type="compositionally biased region" description="Basic residues" evidence="10">
    <location>
        <begin position="721"/>
        <end position="735"/>
    </location>
</feature>
<dbReference type="Gene3D" id="3.30.40.10">
    <property type="entry name" value="Zinc/RING finger domain, C3HC4 (zinc finger)"/>
    <property type="match status" value="2"/>
</dbReference>
<dbReference type="GO" id="GO:0006325">
    <property type="term" value="P:chromatin organization"/>
    <property type="evidence" value="ECO:0007669"/>
    <property type="project" value="UniProtKB-ARBA"/>
</dbReference>
<evidence type="ECO:0008006" key="17">
    <source>
        <dbReference type="Google" id="ProtNLM"/>
    </source>
</evidence>
<dbReference type="PROSITE" id="PS51805">
    <property type="entry name" value="EPHD"/>
    <property type="match status" value="1"/>
</dbReference>
<dbReference type="SMART" id="SM00249">
    <property type="entry name" value="PHD"/>
    <property type="match status" value="2"/>
</dbReference>
<evidence type="ECO:0000259" key="14">
    <source>
        <dbReference type="PROSITE" id="PS51805"/>
    </source>
</evidence>
<keyword evidence="3" id="KW-0677">Repeat</keyword>
<dbReference type="PROSITE" id="PS50014">
    <property type="entry name" value="BROMODOMAIN_2"/>
    <property type="match status" value="1"/>
</dbReference>
<dbReference type="InterPro" id="IPR019542">
    <property type="entry name" value="Enhancer_polycomb-like_N"/>
</dbReference>
<dbReference type="Pfam" id="PF00439">
    <property type="entry name" value="Bromodomain"/>
    <property type="match status" value="1"/>
</dbReference>
<evidence type="ECO:0000256" key="4">
    <source>
        <dbReference type="ARBA" id="ARBA00022771"/>
    </source>
</evidence>
<evidence type="ECO:0000256" key="9">
    <source>
        <dbReference type="PROSITE-ProRule" id="PRU00146"/>
    </source>
</evidence>
<feature type="compositionally biased region" description="Acidic residues" evidence="10">
    <location>
        <begin position="624"/>
        <end position="634"/>
    </location>
</feature>
<dbReference type="Gene3D" id="2.30.30.140">
    <property type="match status" value="1"/>
</dbReference>
<feature type="compositionally biased region" description="Low complexity" evidence="10">
    <location>
        <begin position="748"/>
        <end position="767"/>
    </location>
</feature>
<feature type="region of interest" description="Disordered" evidence="10">
    <location>
        <begin position="1157"/>
        <end position="1199"/>
    </location>
</feature>
<dbReference type="FunFam" id="3.30.40.10:FF:000008">
    <property type="entry name" value="Bromodomain containing 1, isoform CRA_a"/>
    <property type="match status" value="1"/>
</dbReference>
<dbReference type="GO" id="GO:0008270">
    <property type="term" value="F:zinc ion binding"/>
    <property type="evidence" value="ECO:0007669"/>
    <property type="project" value="UniProtKB-KW"/>
</dbReference>
<proteinExistence type="predicted"/>
<feature type="compositionally biased region" description="Low complexity" evidence="10">
    <location>
        <begin position="979"/>
        <end position="1013"/>
    </location>
</feature>
<reference evidence="15 16" key="1">
    <citation type="submission" date="2019-03" db="EMBL/GenBank/DDBJ databases">
        <title>Rhodosporidium diobovatum UCD-FST 08-225 genome sequencing, assembly, and annotation.</title>
        <authorList>
            <person name="Fakankun I.U."/>
            <person name="Fristensky B."/>
            <person name="Levin D.B."/>
        </authorList>
    </citation>
    <scope>NUCLEOTIDE SEQUENCE [LARGE SCALE GENOMIC DNA]</scope>
    <source>
        <strain evidence="15 16">UCD-FST 08-225</strain>
    </source>
</reference>
<evidence type="ECO:0000259" key="11">
    <source>
        <dbReference type="PROSITE" id="PS50014"/>
    </source>
</evidence>
<feature type="compositionally biased region" description="Low complexity" evidence="10">
    <location>
        <begin position="783"/>
        <end position="802"/>
    </location>
</feature>
<evidence type="ECO:0000313" key="15">
    <source>
        <dbReference type="EMBL" id="TNY23428.1"/>
    </source>
</evidence>
<dbReference type="InterPro" id="IPR001965">
    <property type="entry name" value="Znf_PHD"/>
</dbReference>
<feature type="compositionally biased region" description="Basic and acidic residues" evidence="10">
    <location>
        <begin position="849"/>
        <end position="869"/>
    </location>
</feature>
<accession>A0A5C5G2R8</accession>
<dbReference type="PROSITE" id="PS50812">
    <property type="entry name" value="PWWP"/>
    <property type="match status" value="1"/>
</dbReference>
<dbReference type="InterPro" id="IPR019787">
    <property type="entry name" value="Znf_PHD-finger"/>
</dbReference>
<dbReference type="Pfam" id="PF00855">
    <property type="entry name" value="PWWP"/>
    <property type="match status" value="1"/>
</dbReference>
<dbReference type="Pfam" id="PF13831">
    <property type="entry name" value="PHD_2"/>
    <property type="match status" value="1"/>
</dbReference>
<keyword evidence="16" id="KW-1185">Reference proteome</keyword>
<sequence length="1199" mass="128663">MPALAPAKLPTVDFTLLHPPLPSPRVDNPQLLAPFGYNQGTDWPHYARTDTDDGPYLRWLQPMEADLARQVEYDMDEQDQLWLDALNRDRKRDGLALISYEVFEIIMDKIEKEWFDLTRNVPKRTNALPSEDSKCAICDDGECENANAIVFCDGCNLAVHQDCYGVPYIPEGQWLCRKCTVSPDKPVACVLCPRPYGAFKQTTTGQWAHLLCAIWIPDTSVSNTVYMEPVDGIEHIPKSRWKLVCYLCKKRVGACIQCANRSCYTAFHVTCAREAGLSLKMRQGTAASGELRAYCDRHGETTGPRAAGAGAGAAGGPNRTGASTPAAGGAGSVSQNALAKGSGSSSLLKLTVKLPSGAAADASSSAASSAPAAAAAAGAAASVPAPTADAKSARAHNKTSFARSPPVVPAKLAERITAYLARVKLAHKKDVVNAVCRYWSLKREARRGAPLLKRIHLEPWTASATTRQQSEADKAHKLALLRLVRNDLEKVRMLTELVRKRERKKLERANALRAAVEGVVFPLEARMRDTLEAIRALDKQHYFARPVDRQAVPDYYDLIHFPMDWETMGAKLARHEYLSGGDFTGDVRLVINNARRYNASSSPVHKAAVRLLALVEPRLAALDAPDDNDDDDDSAAATPLLPPGMVGEVLDDEAREALFEFGYDTGDPEGRKKRGREERERERVAREEAQGVEELVAGEVDEAGAQVQEEEEGEEEDVKLKARGKTKGKAQGKGKARADPQPQPDPVASGAEDAGAAGPARRAAATGGVNGRKRSAALAGLDSPAPSARTRTAARGAAAAAVADDKGGKPSVANAKGKGQDKDKKDKSKALPKGYAGVEVIERAAASPGKKEAARLEDVDPKASFKHFETGWVLPEGSRRRSSASASASGTPRTGGLALPPTPSAGEGATLAPAPPPPAASTAPKAGRKGEGRAVEPVAEEEEEEHEEGEAQGDAAGAEKDDGVKPPPAKKARTEKKPATTTSAASPKKGAAASTPKKEGGATPAPTPASGAAVDAEQIRQYERRMAELHPQIEITPKTELSEGYLVWARQPPYPFFPAEVVDPDADDTPESIRKNRPAAGSKGDDKVPVLFFDPNRSGGWIARSNLRELAESPEADALLLSRAAIAYNRRKYEHGKPRKPYAQMLEELKDAYEWASQNAENTDDEQERLAEEKAVGGKKGKGRKRKAKGTAGAARKKR</sequence>
<dbReference type="PRINTS" id="PR00503">
    <property type="entry name" value="BROMODOMAIN"/>
</dbReference>
<feature type="compositionally biased region" description="Acidic residues" evidence="10">
    <location>
        <begin position="938"/>
        <end position="951"/>
    </location>
</feature>
<comment type="caution">
    <text evidence="15">The sequence shown here is derived from an EMBL/GenBank/DDBJ whole genome shotgun (WGS) entry which is preliminary data.</text>
</comment>
<evidence type="ECO:0000256" key="5">
    <source>
        <dbReference type="ARBA" id="ARBA00022833"/>
    </source>
</evidence>
<comment type="subcellular location">
    <subcellularLocation>
        <location evidence="1">Nucleus</location>
    </subcellularLocation>
</comment>
<dbReference type="SUPFAM" id="SSF57903">
    <property type="entry name" value="FYVE/PHD zinc finger"/>
    <property type="match status" value="1"/>
</dbReference>